<name>A0ABD2D0T6_VESMC</name>
<protein>
    <submittedName>
        <fullName evidence="1">Uncharacterized protein</fullName>
    </submittedName>
</protein>
<accession>A0ABD2D0T6</accession>
<dbReference type="Proteomes" id="UP001607303">
    <property type="component" value="Unassembled WGS sequence"/>
</dbReference>
<evidence type="ECO:0000313" key="1">
    <source>
        <dbReference type="EMBL" id="KAL2750995.1"/>
    </source>
</evidence>
<comment type="caution">
    <text evidence="1">The sequence shown here is derived from an EMBL/GenBank/DDBJ whole genome shotgun (WGS) entry which is preliminary data.</text>
</comment>
<organism evidence="1 2">
    <name type="scientific">Vespula maculifrons</name>
    <name type="common">Eastern yellow jacket</name>
    <name type="synonym">Wasp</name>
    <dbReference type="NCBI Taxonomy" id="7453"/>
    <lineage>
        <taxon>Eukaryota</taxon>
        <taxon>Metazoa</taxon>
        <taxon>Ecdysozoa</taxon>
        <taxon>Arthropoda</taxon>
        <taxon>Hexapoda</taxon>
        <taxon>Insecta</taxon>
        <taxon>Pterygota</taxon>
        <taxon>Neoptera</taxon>
        <taxon>Endopterygota</taxon>
        <taxon>Hymenoptera</taxon>
        <taxon>Apocrita</taxon>
        <taxon>Aculeata</taxon>
        <taxon>Vespoidea</taxon>
        <taxon>Vespidae</taxon>
        <taxon>Vespinae</taxon>
        <taxon>Vespula</taxon>
    </lineage>
</organism>
<proteinExistence type="predicted"/>
<sequence length="98" mass="11564">MFAPVNRKRGSRSRSFLGRTELLQFKQAEQAVDWSVNFEERVNFSQVTPQKPDSRSSSIIGPKTIRFLGRKYESKRDKDRDRARECEVVQRIRSMIGW</sequence>
<dbReference type="AlphaFoldDB" id="A0ABD2D0T6"/>
<keyword evidence="2" id="KW-1185">Reference proteome</keyword>
<evidence type="ECO:0000313" key="2">
    <source>
        <dbReference type="Proteomes" id="UP001607303"/>
    </source>
</evidence>
<dbReference type="EMBL" id="JAYRBN010000008">
    <property type="protein sequence ID" value="KAL2750995.1"/>
    <property type="molecule type" value="Genomic_DNA"/>
</dbReference>
<reference evidence="1 2" key="1">
    <citation type="journal article" date="2024" name="Ann. Entomol. Soc. Am.">
        <title>Genomic analyses of the southern and eastern yellowjacket wasps (Hymenoptera: Vespidae) reveal evolutionary signatures of social life.</title>
        <authorList>
            <person name="Catto M.A."/>
            <person name="Caine P.B."/>
            <person name="Orr S.E."/>
            <person name="Hunt B.G."/>
            <person name="Goodisman M.A.D."/>
        </authorList>
    </citation>
    <scope>NUCLEOTIDE SEQUENCE [LARGE SCALE GENOMIC DNA]</scope>
    <source>
        <strain evidence="1">232</strain>
        <tissue evidence="1">Head and thorax</tissue>
    </source>
</reference>
<gene>
    <name evidence="1" type="ORF">V1477_001098</name>
</gene>